<dbReference type="EMBL" id="SOZE01000005">
    <property type="protein sequence ID" value="TFF38842.1"/>
    <property type="molecule type" value="Genomic_DNA"/>
</dbReference>
<dbReference type="Proteomes" id="UP000297540">
    <property type="component" value="Unassembled WGS sequence"/>
</dbReference>
<evidence type="ECO:0000313" key="1">
    <source>
        <dbReference type="EMBL" id="TFF38842.1"/>
    </source>
</evidence>
<organism evidence="1 2">
    <name type="scientific">Mucilaginibacter psychrotolerans</name>
    <dbReference type="NCBI Taxonomy" id="1524096"/>
    <lineage>
        <taxon>Bacteria</taxon>
        <taxon>Pseudomonadati</taxon>
        <taxon>Bacteroidota</taxon>
        <taxon>Sphingobacteriia</taxon>
        <taxon>Sphingobacteriales</taxon>
        <taxon>Sphingobacteriaceae</taxon>
        <taxon>Mucilaginibacter</taxon>
    </lineage>
</organism>
<dbReference type="RefSeq" id="WP_133228194.1">
    <property type="nucleotide sequence ID" value="NZ_SOZE01000005.1"/>
</dbReference>
<comment type="caution">
    <text evidence="1">The sequence shown here is derived from an EMBL/GenBank/DDBJ whole genome shotgun (WGS) entry which is preliminary data.</text>
</comment>
<sequence>MFHSGYYFDRDGKKVAGLIAFQPSGDNFYYKTAKNADKEKIKIENIQALVMVRLNENDSLTVLTEGGNANKRYFGKTIAVTPTTHLYYKFKAVSGGGGMTMTQTPAPSFGAPTSTSHITYNYGWRMSPSYDATQMIPMYQDGNTTYELTKGNFIKVLSKAFADVPGLVQQLQNKEFKFKNLDKLLAEYHSRTKYTVN</sequence>
<keyword evidence="2" id="KW-1185">Reference proteome</keyword>
<gene>
    <name evidence="1" type="ORF">E2R66_07510</name>
</gene>
<name>A0A4Y8SIZ6_9SPHI</name>
<protein>
    <submittedName>
        <fullName evidence="1">Uncharacterized protein</fullName>
    </submittedName>
</protein>
<accession>A0A4Y8SIZ6</accession>
<dbReference type="OrthoDB" id="758474at2"/>
<evidence type="ECO:0000313" key="2">
    <source>
        <dbReference type="Proteomes" id="UP000297540"/>
    </source>
</evidence>
<proteinExistence type="predicted"/>
<dbReference type="AlphaFoldDB" id="A0A4Y8SIZ6"/>
<reference evidence="1 2" key="1">
    <citation type="journal article" date="2017" name="Int. J. Syst. Evol. Microbiol.">
        <title>Mucilaginibacterpsychrotolerans sp. nov., isolated from peatlands.</title>
        <authorList>
            <person name="Deng Y."/>
            <person name="Shen L."/>
            <person name="Xu B."/>
            <person name="Liu Y."/>
            <person name="Gu Z."/>
            <person name="Liu H."/>
            <person name="Zhou Y."/>
        </authorList>
    </citation>
    <scope>NUCLEOTIDE SEQUENCE [LARGE SCALE GENOMIC DNA]</scope>
    <source>
        <strain evidence="1 2">NH7-4</strain>
    </source>
</reference>